<dbReference type="RefSeq" id="WP_081152646.1">
    <property type="nucleotide sequence ID" value="NZ_CP020465.1"/>
</dbReference>
<accession>A0A222GAX8</accession>
<sequence length="105" mass="11906">MTLRTNFRHFLDEEGKVLALTEQAKIVFKFLSKIVLSVSENIEHPLIQLDVKCNTRATALTCEGSIEATCSAFDTIDWHCDSCEASGTISNWYGSQWDRQARILH</sequence>
<proteinExistence type="predicted"/>
<evidence type="ECO:0000313" key="1">
    <source>
        <dbReference type="EMBL" id="ASP48960.1"/>
    </source>
</evidence>
<dbReference type="KEGG" id="cber:B5D82_14985"/>
<organism evidence="1 2">
    <name type="scientific">Cognaticolwellia beringensis</name>
    <dbReference type="NCBI Taxonomy" id="1967665"/>
    <lineage>
        <taxon>Bacteria</taxon>
        <taxon>Pseudomonadati</taxon>
        <taxon>Pseudomonadota</taxon>
        <taxon>Gammaproteobacteria</taxon>
        <taxon>Alteromonadales</taxon>
        <taxon>Colwelliaceae</taxon>
        <taxon>Cognaticolwellia</taxon>
    </lineage>
</organism>
<dbReference type="AlphaFoldDB" id="A0A222GAX8"/>
<evidence type="ECO:0000313" key="2">
    <source>
        <dbReference type="Proteomes" id="UP000202259"/>
    </source>
</evidence>
<reference evidence="1 2" key="1">
    <citation type="submission" date="2017-08" db="EMBL/GenBank/DDBJ databases">
        <title>Complete genome of Colwellia sp. NB097-1, a psychrophile bacterium ioslated from Bering Sea.</title>
        <authorList>
            <person name="Chen X."/>
        </authorList>
    </citation>
    <scope>NUCLEOTIDE SEQUENCE [LARGE SCALE GENOMIC DNA]</scope>
    <source>
        <strain evidence="1 2">NB097-1</strain>
    </source>
</reference>
<name>A0A222GAX8_9GAMM</name>
<protein>
    <submittedName>
        <fullName evidence="1">Uncharacterized protein</fullName>
    </submittedName>
</protein>
<keyword evidence="2" id="KW-1185">Reference proteome</keyword>
<dbReference type="EMBL" id="CP020465">
    <property type="protein sequence ID" value="ASP48960.1"/>
    <property type="molecule type" value="Genomic_DNA"/>
</dbReference>
<dbReference type="OrthoDB" id="4715778at2"/>
<gene>
    <name evidence="1" type="ORF">B5D82_14985</name>
</gene>
<dbReference type="Proteomes" id="UP000202259">
    <property type="component" value="Chromosome"/>
</dbReference>